<evidence type="ECO:0000313" key="8">
    <source>
        <dbReference type="EMBL" id="URQ62992.1"/>
    </source>
</evidence>
<dbReference type="AlphaFoldDB" id="A0A9Q8U2A5"/>
<dbReference type="EMBL" id="CP097966">
    <property type="protein sequence ID" value="URQ62992.1"/>
    <property type="molecule type" value="Genomic_DNA"/>
</dbReference>
<evidence type="ECO:0000256" key="1">
    <source>
        <dbReference type="ARBA" id="ARBA00001946"/>
    </source>
</evidence>
<keyword evidence="4" id="KW-0479">Metal-binding</keyword>
<dbReference type="Pfam" id="PF00348">
    <property type="entry name" value="polyprenyl_synt"/>
    <property type="match status" value="1"/>
</dbReference>
<dbReference type="Proteomes" id="UP001056381">
    <property type="component" value="Chromosome"/>
</dbReference>
<dbReference type="PROSITE" id="PS00444">
    <property type="entry name" value="POLYPRENYL_SYNTHASE_2"/>
    <property type="match status" value="1"/>
</dbReference>
<evidence type="ECO:0000256" key="7">
    <source>
        <dbReference type="RuleBase" id="RU004466"/>
    </source>
</evidence>
<protein>
    <submittedName>
        <fullName evidence="8">Polyprenyl synthetase family protein</fullName>
    </submittedName>
</protein>
<dbReference type="PANTHER" id="PTHR43281:SF1">
    <property type="entry name" value="FARNESYL DIPHOSPHATE SYNTHASE"/>
    <property type="match status" value="1"/>
</dbReference>
<comment type="similarity">
    <text evidence="2 7">Belongs to the FPP/GGPP synthase family.</text>
</comment>
<dbReference type="GO" id="GO:0046872">
    <property type="term" value="F:metal ion binding"/>
    <property type="evidence" value="ECO:0007669"/>
    <property type="project" value="UniProtKB-KW"/>
</dbReference>
<dbReference type="InterPro" id="IPR008949">
    <property type="entry name" value="Isoprenoid_synthase_dom_sf"/>
</dbReference>
<dbReference type="PANTHER" id="PTHR43281">
    <property type="entry name" value="FARNESYL DIPHOSPHATE SYNTHASE"/>
    <property type="match status" value="1"/>
</dbReference>
<sequence length="297" mass="33542">MAIQKSSTKTALDLGNFESVVDKKLNSIFQRVTKNRTTIDKSISYALSNPGKRIRPTLVFLVGDFLGIETSRLESIAGAIELIHTYSLVHDDLPCMDDDDLRRGKPTLHKKFNESTAVLAGDALQTLAFNLILDDKNLNISEKHDLLSDLAKRIGPEGMVLGQNLDIEYEKKNPSFDEIMEMNRLKTGLLIEFSILSPFYLKGDLTKDWYQLAKNIGISFQLIDDMLDLSETTEKIGKTAKKDLKNNKKTIPICFGIDKTIIEVDKFKESTMEICEKLCLNNHPLSAFIDSLFSRKF</sequence>
<dbReference type="InterPro" id="IPR033749">
    <property type="entry name" value="Polyprenyl_synt_CS"/>
</dbReference>
<evidence type="ECO:0000256" key="3">
    <source>
        <dbReference type="ARBA" id="ARBA00022679"/>
    </source>
</evidence>
<organism evidence="8 9">
    <name type="scientific">SAR86 cluster bacterium</name>
    <dbReference type="NCBI Taxonomy" id="2030880"/>
    <lineage>
        <taxon>Bacteria</taxon>
        <taxon>Pseudomonadati</taxon>
        <taxon>Pseudomonadota</taxon>
        <taxon>Gammaproteobacteria</taxon>
        <taxon>SAR86 cluster</taxon>
    </lineage>
</organism>
<evidence type="ECO:0000256" key="6">
    <source>
        <dbReference type="ARBA" id="ARBA00023229"/>
    </source>
</evidence>
<keyword evidence="5" id="KW-0460">Magnesium</keyword>
<dbReference type="FunFam" id="1.10.600.10:FF:000001">
    <property type="entry name" value="Geranylgeranyl diphosphate synthase"/>
    <property type="match status" value="1"/>
</dbReference>
<dbReference type="CDD" id="cd00685">
    <property type="entry name" value="Trans_IPPS_HT"/>
    <property type="match status" value="1"/>
</dbReference>
<keyword evidence="9" id="KW-1185">Reference proteome</keyword>
<evidence type="ECO:0000313" key="9">
    <source>
        <dbReference type="Proteomes" id="UP001056381"/>
    </source>
</evidence>
<dbReference type="SUPFAM" id="SSF48576">
    <property type="entry name" value="Terpenoid synthases"/>
    <property type="match status" value="1"/>
</dbReference>
<accession>A0A9Q8U2A5</accession>
<evidence type="ECO:0000256" key="5">
    <source>
        <dbReference type="ARBA" id="ARBA00022842"/>
    </source>
</evidence>
<dbReference type="SFLD" id="SFLDS00005">
    <property type="entry name" value="Isoprenoid_Synthase_Type_I"/>
    <property type="match status" value="1"/>
</dbReference>
<gene>
    <name evidence="8" type="ORF">M9B40_04530</name>
</gene>
<keyword evidence="3 7" id="KW-0808">Transferase</keyword>
<comment type="cofactor">
    <cofactor evidence="1">
        <name>Mg(2+)</name>
        <dbReference type="ChEBI" id="CHEBI:18420"/>
    </cofactor>
</comment>
<dbReference type="SFLD" id="SFLDG01017">
    <property type="entry name" value="Polyprenyl_Transferase_Like"/>
    <property type="match status" value="1"/>
</dbReference>
<dbReference type="GO" id="GO:0008654">
    <property type="term" value="P:phospholipid biosynthetic process"/>
    <property type="evidence" value="ECO:0007669"/>
    <property type="project" value="UniProtKB-ARBA"/>
</dbReference>
<dbReference type="PROSITE" id="PS00723">
    <property type="entry name" value="POLYPRENYL_SYNTHASE_1"/>
    <property type="match status" value="1"/>
</dbReference>
<reference evidence="8" key="1">
    <citation type="submission" date="2022-05" db="EMBL/GenBank/DDBJ databases">
        <title>Single-amplified genomics reveal most streamlined microbe among free-living bacteria.</title>
        <authorList>
            <person name="Roda-Garcia J."/>
            <person name="Haro-Moreno J.M."/>
            <person name="Rodriguez-Valera F."/>
            <person name="Almagro-Moreno S."/>
            <person name="Lopez-Perez M."/>
        </authorList>
    </citation>
    <scope>NUCLEOTIDE SEQUENCE</scope>
    <source>
        <strain evidence="8">TMED112-D2-2</strain>
    </source>
</reference>
<evidence type="ECO:0000256" key="4">
    <source>
        <dbReference type="ARBA" id="ARBA00022723"/>
    </source>
</evidence>
<evidence type="ECO:0000256" key="2">
    <source>
        <dbReference type="ARBA" id="ARBA00006706"/>
    </source>
</evidence>
<name>A0A9Q8U2A5_9GAMM</name>
<dbReference type="InterPro" id="IPR000092">
    <property type="entry name" value="Polyprenyl_synt"/>
</dbReference>
<dbReference type="GO" id="GO:0016114">
    <property type="term" value="P:terpenoid biosynthetic process"/>
    <property type="evidence" value="ECO:0007669"/>
    <property type="project" value="UniProtKB-ARBA"/>
</dbReference>
<dbReference type="GO" id="GO:0004659">
    <property type="term" value="F:prenyltransferase activity"/>
    <property type="evidence" value="ECO:0007669"/>
    <property type="project" value="InterPro"/>
</dbReference>
<dbReference type="Gene3D" id="1.10.600.10">
    <property type="entry name" value="Farnesyl Diphosphate Synthase"/>
    <property type="match status" value="1"/>
</dbReference>
<proteinExistence type="inferred from homology"/>
<keyword evidence="6" id="KW-0414">Isoprene biosynthesis</keyword>